<keyword evidence="2" id="KW-1185">Reference proteome</keyword>
<sequence>MARKDWKRLRARSITHALELCVDHAREKHNRSVDQIAELMCESSYNTLYKWLGTGRMPAIKIRAFEMACGIDFVSQYLACSANKLVVEMPTGRKAEHRQLNELGSYSNKVIAMLLDFYEDRSEQQDVIDAIAVLIEDLAHQRGNVEKYQQPELL</sequence>
<dbReference type="EMBL" id="FOGB01000002">
    <property type="protein sequence ID" value="SEQ23913.1"/>
    <property type="molecule type" value="Genomic_DNA"/>
</dbReference>
<evidence type="ECO:0000313" key="1">
    <source>
        <dbReference type="EMBL" id="SEQ23913.1"/>
    </source>
</evidence>
<evidence type="ECO:0000313" key="2">
    <source>
        <dbReference type="Proteomes" id="UP000198749"/>
    </source>
</evidence>
<gene>
    <name evidence="1" type="ORF">SAMN03080615_00850</name>
</gene>
<accession>A0A1H9EF80</accession>
<proteinExistence type="predicted"/>
<dbReference type="OrthoDB" id="6288233at2"/>
<dbReference type="STRING" id="355243.SAMN03080615_00850"/>
<organism evidence="1 2">
    <name type="scientific">Amphritea atlantica</name>
    <dbReference type="NCBI Taxonomy" id="355243"/>
    <lineage>
        <taxon>Bacteria</taxon>
        <taxon>Pseudomonadati</taxon>
        <taxon>Pseudomonadota</taxon>
        <taxon>Gammaproteobacteria</taxon>
        <taxon>Oceanospirillales</taxon>
        <taxon>Oceanospirillaceae</taxon>
        <taxon>Amphritea</taxon>
    </lineage>
</organism>
<dbReference type="Proteomes" id="UP000198749">
    <property type="component" value="Unassembled WGS sequence"/>
</dbReference>
<dbReference type="RefSeq" id="WP_091354456.1">
    <property type="nucleotide sequence ID" value="NZ_AP025284.1"/>
</dbReference>
<dbReference type="AlphaFoldDB" id="A0A1H9EF80"/>
<reference evidence="2" key="1">
    <citation type="submission" date="2016-10" db="EMBL/GenBank/DDBJ databases">
        <authorList>
            <person name="Varghese N."/>
            <person name="Submissions S."/>
        </authorList>
    </citation>
    <scope>NUCLEOTIDE SEQUENCE [LARGE SCALE GENOMIC DNA]</scope>
    <source>
        <strain evidence="2">DSM 18887</strain>
    </source>
</reference>
<name>A0A1H9EF80_9GAMM</name>
<protein>
    <submittedName>
        <fullName evidence="1">Uncharacterized protein</fullName>
    </submittedName>
</protein>